<feature type="region of interest" description="Disordered" evidence="3">
    <location>
        <begin position="1"/>
        <end position="35"/>
    </location>
</feature>
<feature type="region of interest" description="Disordered" evidence="3">
    <location>
        <begin position="1500"/>
        <end position="1522"/>
    </location>
</feature>
<dbReference type="RefSeq" id="XP_006823012.1">
    <property type="nucleotide sequence ID" value="XM_006822949.1"/>
</dbReference>
<dbReference type="GeneID" id="102801020"/>
<gene>
    <name evidence="7" type="primary">LOC102801020</name>
</gene>
<feature type="domain" description="Fibronectin type-III" evidence="5">
    <location>
        <begin position="2604"/>
        <end position="2699"/>
    </location>
</feature>
<dbReference type="PROSITE" id="PS50835">
    <property type="entry name" value="IG_LIKE"/>
    <property type="match status" value="4"/>
</dbReference>
<dbReference type="InterPro" id="IPR003598">
    <property type="entry name" value="Ig_sub2"/>
</dbReference>
<feature type="domain" description="Ig-like" evidence="4">
    <location>
        <begin position="2699"/>
        <end position="2792"/>
    </location>
</feature>
<accession>A0ABM0MSM1</accession>
<dbReference type="PRINTS" id="PR00014">
    <property type="entry name" value="FNTYPEIII"/>
</dbReference>
<keyword evidence="1" id="KW-0677">Repeat</keyword>
<protein>
    <submittedName>
        <fullName evidence="7">Titin-like</fullName>
    </submittedName>
</protein>
<evidence type="ECO:0000259" key="5">
    <source>
        <dbReference type="PROSITE" id="PS50853"/>
    </source>
</evidence>
<feature type="region of interest" description="Disordered" evidence="3">
    <location>
        <begin position="1193"/>
        <end position="1218"/>
    </location>
</feature>
<dbReference type="Pfam" id="PF00041">
    <property type="entry name" value="fn3"/>
    <property type="match status" value="25"/>
</dbReference>
<feature type="domain" description="Fibronectin type-III" evidence="5">
    <location>
        <begin position="1516"/>
        <end position="1611"/>
    </location>
</feature>
<reference evidence="7" key="1">
    <citation type="submission" date="2025-08" db="UniProtKB">
        <authorList>
            <consortium name="RefSeq"/>
        </authorList>
    </citation>
    <scope>IDENTIFICATION</scope>
    <source>
        <tissue evidence="7">Testes</tissue>
    </source>
</reference>
<evidence type="ECO:0000256" key="3">
    <source>
        <dbReference type="SAM" id="MobiDB-lite"/>
    </source>
</evidence>
<feature type="domain" description="Fibronectin type-III" evidence="5">
    <location>
        <begin position="1013"/>
        <end position="1108"/>
    </location>
</feature>
<feature type="domain" description="Fibronectin type-III" evidence="5">
    <location>
        <begin position="509"/>
        <end position="603"/>
    </location>
</feature>
<dbReference type="CDD" id="cd00063">
    <property type="entry name" value="FN3"/>
    <property type="match status" value="25"/>
</dbReference>
<dbReference type="PROSITE" id="PS50853">
    <property type="entry name" value="FN3"/>
    <property type="match status" value="25"/>
</dbReference>
<feature type="domain" description="Ig-like" evidence="4">
    <location>
        <begin position="1807"/>
        <end position="1904"/>
    </location>
</feature>
<feature type="domain" description="Fibronectin type-III" evidence="5">
    <location>
        <begin position="207"/>
        <end position="302"/>
    </location>
</feature>
<feature type="domain" description="Fibronectin type-III" evidence="5">
    <location>
        <begin position="1911"/>
        <end position="2004"/>
    </location>
</feature>
<feature type="domain" description="Fibronectin type-III" evidence="5">
    <location>
        <begin position="610"/>
        <end position="704"/>
    </location>
</feature>
<feature type="region of interest" description="Disordered" evidence="3">
    <location>
        <begin position="387"/>
        <end position="414"/>
    </location>
</feature>
<evidence type="ECO:0000256" key="2">
    <source>
        <dbReference type="ARBA" id="ARBA00023319"/>
    </source>
</evidence>
<feature type="domain" description="Fibronectin type-III" evidence="5">
    <location>
        <begin position="812"/>
        <end position="907"/>
    </location>
</feature>
<feature type="domain" description="Fibronectin type-III" evidence="5">
    <location>
        <begin position="106"/>
        <end position="201"/>
    </location>
</feature>
<feature type="domain" description="Fibronectin type-III" evidence="5">
    <location>
        <begin position="1417"/>
        <end position="1510"/>
    </location>
</feature>
<evidence type="ECO:0000313" key="7">
    <source>
        <dbReference type="RefSeq" id="XP_006823012.1"/>
    </source>
</evidence>
<feature type="domain" description="Fibronectin type-III" evidence="5">
    <location>
        <begin position="2801"/>
        <end position="2896"/>
    </location>
</feature>
<dbReference type="SMART" id="SM00060">
    <property type="entry name" value="FN3"/>
    <property type="match status" value="25"/>
</dbReference>
<dbReference type="SUPFAM" id="SSF48726">
    <property type="entry name" value="Immunoglobulin"/>
    <property type="match status" value="4"/>
</dbReference>
<dbReference type="InterPro" id="IPR007110">
    <property type="entry name" value="Ig-like_dom"/>
</dbReference>
<evidence type="ECO:0000256" key="1">
    <source>
        <dbReference type="ARBA" id="ARBA00022737"/>
    </source>
</evidence>
<dbReference type="InterPro" id="IPR036116">
    <property type="entry name" value="FN3_sf"/>
</dbReference>
<evidence type="ECO:0000259" key="4">
    <source>
        <dbReference type="PROSITE" id="PS50835"/>
    </source>
</evidence>
<feature type="domain" description="Ig-like" evidence="4">
    <location>
        <begin position="2109"/>
        <end position="2200"/>
    </location>
</feature>
<keyword evidence="6" id="KW-1185">Reference proteome</keyword>
<keyword evidence="2" id="KW-0393">Immunoglobulin domain</keyword>
<feature type="domain" description="Fibronectin type-III" evidence="5">
    <location>
        <begin position="1617"/>
        <end position="1712"/>
    </location>
</feature>
<feature type="domain" description="Fibronectin type-III" evidence="5">
    <location>
        <begin position="7"/>
        <end position="100"/>
    </location>
</feature>
<feature type="domain" description="Fibronectin type-III" evidence="5">
    <location>
        <begin position="2010"/>
        <end position="2106"/>
    </location>
</feature>
<feature type="domain" description="Fibronectin type-III" evidence="5">
    <location>
        <begin position="308"/>
        <end position="402"/>
    </location>
</feature>
<feature type="domain" description="Fibronectin type-III" evidence="5">
    <location>
        <begin position="2208"/>
        <end position="2301"/>
    </location>
</feature>
<dbReference type="SMART" id="SM00409">
    <property type="entry name" value="IG"/>
    <property type="match status" value="4"/>
</dbReference>
<feature type="domain" description="Fibronectin type-III" evidence="5">
    <location>
        <begin position="2504"/>
        <end position="2598"/>
    </location>
</feature>
<evidence type="ECO:0000313" key="6">
    <source>
        <dbReference type="Proteomes" id="UP000694865"/>
    </source>
</evidence>
<sequence length="2911" mass="318231">MSDPPGSPSKPDISNITARSATLKWKAPKDDGGSPVTEYVIERKEQFSARWTMTDTSTSTTTTVHSLNEGTEYYFRVAAVNKAGVGKPGEPSVNVVAKAPYTVPDAPRKPQLPAVSANKMNLTWNTPLDDGGAPVIGYIIERREKFDTRWTRINISVVPETSYTADGLKEGTEYEFRVAAENKAGVGKFSEPTAPTIAKHPYDVPDSPGRPDIIQINAHDMTITWSPPVSDGGSPIIGYIVELLETAKHRWIKVTIAPVRETTYTVTELITGAEYKLRVSALNAAGVGKPSPDSVGRIAKPPYDVPGPPAQPRVTTADSTSMALKWFAPDEDGGSPVTGYTIEKRVKFGRWSRAMIETVEETFATVSELVQGQEYEFRVCAENKAGVGEASEPSDPRIAKPPYDVPSQPGTTSVSDVTANSMILNWTPPESTGGAAVTGYYVEKKDKFATRWTRVNATPMKATMLKVSDLLENNEYVYRVLAENKAGLSSPSQPSRSVVAKPPYGLPMPPGKPNIVAADCHEMTVTWTPPVNDGGSPVTGYYIDRKDCYSSRWMRASRDAVLDTTFTVTGLSEGTAYQFRVAAENKAGVGKPSEASELKTAKAPYDPPEAPGMPQISNINKTNMTLTWTKPKSDGGAPITNYIIEKKEAFGFYWSRVNFEEVLDTSYKVTGLTEGTKYQFKIAAENKAGVGPYSNPSEIEVAKSPYQLASPPGKPVVSDVTETSMTLSWTKPTSDGGADITGFIVERRERFSTRWQAINRMALTDTTFKATGLSEGNQYEFRVCAENAAGVGTPSEASEAHVAKPPYDVPGQPGSPSVSGVDASFMTITWTPPVSDGGAPITGYIIEKKDTSKAKWTLATRKPVKDLTYTVTDLIQGTRYEFRVSAENKAGVGKPSYPSAAKVAKPPYDAPDSPSTPMISNVDSTEMTLSWTPPTTDGGNPVTGYIIEAKASFATRWHIVKTAITGTMATVTHLKEGHTYEFRVIAENKAGLGKPSSPSEARLAKPPYDVPAAPGSPEVSNITNTSVTLNWSPPSSDGGSPVIGYIIEKKDRFATRYSKAEQLTTSATKATIHKLAEGNIYEFRILAENKAGFGKPSEPSVPITPKPKYVVPSAPGVPSILDVTSSTMAVTWTPPVQDGGAHVTGYIIEKRDVRTGRWTKAHRDVITDTTFTVKDLIEDSKYEFRVSAENAAGVGKPSEPSAVRIARPPYDVPDAPGKPEITSYDINKASITWTPPISDGGSRILGYIIERKEKHGTRWMKANRDVVTGTSFTVTGLIEKSVYEFRVMAENKAGVGKPSQPSDYVIAKLPYDVPSSPGLPNIDCVTGKTMTLTWSKPSSDGGSPITGYYVEKKDQGTMRWARVNRFSVADLTLSVGDLREGHEYEFRVTAENKAGIGKSSEIAGPRVAKPPYDVPGMPGTPDVTEVTARSITISWTRPASDGGSPITSYIIEKKEPFTNRWTFVHKVPETTSMVTGLHEYHEYEFRVAAENRAGIGKPSYPSKSTVAKPPYDIPGAPSKPAVSDITDTSMTLTWRAPAADGGAAIIGYYIEKKERFEYRWTPVNQIAIPELTYTVSGLISHSEYEFRVMAENKAGLGPPSEATAPMLAKPPYDVPSPPSQPSIDNVTKTTMTLSWKPPTSDGGSKVLGYVIEKKDGFSIMWEKAHREDIHNTSYTVTDLKESREYMFRVSAFNKAGIGSPSQSSQTRLAKAPYDVPGAPEKPELSNMTNSTMTLTWLPPLNDGGAPITGYIVEKSERYSTHWVRMNTDVVKTTTYTATSLRENIDYQFRVAAENKAGIGKSSRPTEPRAVAVAPQLDTSKIKDTVVVKVDNTFHLDVPYRASPKPTVTWLKDGLPLDTSFRVKSDCTDRSTILTTKNCVRADSGTYTLKLSNEAGDTSTTVRVEVLDRPAPPKNLMVSDINSTQVTLSWEPPRDDGGSKVTHYVIEKRDMSRTVWARITNVTDTTHRVTNLMEGYDYGFRIIAVNKVGESEPVQTIEKVHLKSKYDKPGPPSMPEILSVGSDYIELSWEPPSFNGGTPITGYFIEKRDRHMAQWNRVNLASISETSCIVNRLLKGSEYEFCILAENKAGVGQPSQPSQVVRAVEPAVAPKLMLDVKYRDTLILKAGTTFRIDVPYKASPIPTIKWSKDGVPLQSSWRIRLESTEDHTAITVKDTDRSDGGHYTLHLTNEAGSDTANINVQVLDKPGTPRGPLEASNIASTSVTLSWLAPRDDGGSPITNYIIEKRDTTHYMWSTVTSDQIDTSYRVTHLTEDSQCQFRVMAQNRYGISEPLESERVVPRGHYDVPGSPSAPDVTETTGESMLLTWNEPSHDGGAHIIGYIIEMRQTTSPRWIKATGLPVVGTTFRVSRLTRGAEYEFRILAENKAGVSLPSGPSRTVRAEEPAVAPKLKLDARFKKPIIVKAGTTFHLEASYYGVPMPTVKWTKDDHIAASSLRVRVDASDSSSELITFNSEPEDSGVYQISVSNKAGSDRAAFTVKVVDRPSPPRGPMELLSVTSTNVTLAWQPPANDGSSPIINYILERRETASRMWTKVPGVKTDTTMRVGNLIEGMEYQFRVSAENMYGVSEPLVSDRVRPKSEYDVPGQPGIPEVSNVHADSMTLTWSAPGYDGGTQITGYYLEKKERMSTMWSRVSLSVIKEKSYRAIRLIRGAEYEFRVSAENKAGIGKPSAPSVLTKAKEPAVASKIRLPSQYTDVVIVKAGTMLRLDIPISGVPEPTVIWYKDGQVMKTVLRVRLETTEHGCSLLIKQAERRDGGEYVVQARNEAGTDTATITVMVLDKPGPPQPPLSFSNITKASVTLEWQPPLEDGGSEITNYILEKRDHGRTLWSRVSSTVTGTKYTVTSLLDGTAYQFRVMAQNQYGISEALEGVEPVLVRSPYDVPLRLSKILLGYS</sequence>
<feature type="domain" description="Ig-like" evidence="4">
    <location>
        <begin position="2406"/>
        <end position="2497"/>
    </location>
</feature>
<feature type="domain" description="Fibronectin type-III" evidence="5">
    <location>
        <begin position="2307"/>
        <end position="2402"/>
    </location>
</feature>
<feature type="domain" description="Fibronectin type-III" evidence="5">
    <location>
        <begin position="1316"/>
        <end position="1411"/>
    </location>
</feature>
<dbReference type="InterPro" id="IPR036179">
    <property type="entry name" value="Ig-like_dom_sf"/>
</dbReference>
<dbReference type="InterPro" id="IPR003599">
    <property type="entry name" value="Ig_sub"/>
</dbReference>
<feature type="domain" description="Fibronectin type-III" evidence="5">
    <location>
        <begin position="1718"/>
        <end position="1815"/>
    </location>
</feature>
<dbReference type="CDD" id="cd05748">
    <property type="entry name" value="Ig_Titin_like"/>
    <property type="match status" value="3"/>
</dbReference>
<dbReference type="SUPFAM" id="SSF49265">
    <property type="entry name" value="Fibronectin type III"/>
    <property type="match status" value="14"/>
</dbReference>
<feature type="region of interest" description="Disordered" evidence="3">
    <location>
        <begin position="891"/>
        <end position="920"/>
    </location>
</feature>
<feature type="domain" description="Fibronectin type-III" evidence="5">
    <location>
        <begin position="408"/>
        <end position="503"/>
    </location>
</feature>
<feature type="domain" description="Fibronectin type-III" evidence="5">
    <location>
        <begin position="1114"/>
        <end position="1209"/>
    </location>
</feature>
<dbReference type="InterPro" id="IPR013783">
    <property type="entry name" value="Ig-like_fold"/>
</dbReference>
<dbReference type="SMART" id="SM00408">
    <property type="entry name" value="IGc2"/>
    <property type="match status" value="4"/>
</dbReference>
<dbReference type="PANTHER" id="PTHR14340">
    <property type="entry name" value="MICROFIBRIL-ASSOCIATED GLYCOPROTEIN 3"/>
    <property type="match status" value="1"/>
</dbReference>
<dbReference type="InterPro" id="IPR013098">
    <property type="entry name" value="Ig_I-set"/>
</dbReference>
<feature type="domain" description="Fibronectin type-III" evidence="5">
    <location>
        <begin position="1215"/>
        <end position="1310"/>
    </location>
</feature>
<dbReference type="Pfam" id="PF07679">
    <property type="entry name" value="I-set"/>
    <property type="match status" value="4"/>
</dbReference>
<dbReference type="InterPro" id="IPR003961">
    <property type="entry name" value="FN3_dom"/>
</dbReference>
<dbReference type="Gene3D" id="2.60.40.10">
    <property type="entry name" value="Immunoglobulins"/>
    <property type="match status" value="29"/>
</dbReference>
<feature type="domain" description="Fibronectin type-III" evidence="5">
    <location>
        <begin position="711"/>
        <end position="806"/>
    </location>
</feature>
<name>A0ABM0MSM1_SACKO</name>
<proteinExistence type="predicted"/>
<organism evidence="6 7">
    <name type="scientific">Saccoglossus kowalevskii</name>
    <name type="common">Acorn worm</name>
    <dbReference type="NCBI Taxonomy" id="10224"/>
    <lineage>
        <taxon>Eukaryota</taxon>
        <taxon>Metazoa</taxon>
        <taxon>Hemichordata</taxon>
        <taxon>Enteropneusta</taxon>
        <taxon>Harrimaniidae</taxon>
        <taxon>Saccoglossus</taxon>
    </lineage>
</organism>
<feature type="domain" description="Fibronectin type-III" evidence="5">
    <location>
        <begin position="913"/>
        <end position="1007"/>
    </location>
</feature>
<dbReference type="Proteomes" id="UP000694865">
    <property type="component" value="Unplaced"/>
</dbReference>
<dbReference type="PANTHER" id="PTHR14340:SF9">
    <property type="entry name" value="FIBRONECTIN TYPE-III DOMAIN-CONTAINING PROTEIN"/>
    <property type="match status" value="1"/>
</dbReference>